<accession>A0AAV9HMV3</accession>
<feature type="compositionally biased region" description="Basic and acidic residues" evidence="2">
    <location>
        <begin position="319"/>
        <end position="328"/>
    </location>
</feature>
<dbReference type="EMBL" id="MU864980">
    <property type="protein sequence ID" value="KAK4461982.1"/>
    <property type="molecule type" value="Genomic_DNA"/>
</dbReference>
<keyword evidence="4" id="KW-1185">Reference proteome</keyword>
<dbReference type="Proteomes" id="UP001321749">
    <property type="component" value="Unassembled WGS sequence"/>
</dbReference>
<evidence type="ECO:0000313" key="3">
    <source>
        <dbReference type="EMBL" id="KAK4461982.1"/>
    </source>
</evidence>
<feature type="region of interest" description="Disordered" evidence="2">
    <location>
        <begin position="1"/>
        <end position="94"/>
    </location>
</feature>
<sequence>MASDSEHSAQAVAMNGFLDEVRPDLLIDDPTTPQDDGSTAPSREVSMPPTEGPGSPVDTSASFRSEIDNEAASQSSLVPSSVTPPPASQLLNIPSTAGANSVGYGDSQQSGFVSPPATCLSTARRDDAGVGFTTPTQQQVAEASADDLRNMLQTLLAQHSRLKMEAAHHKMQNVLLNLQAQEDANRAAVEHEMTRREVQALQQAECARQARRDISAASETAQAKYLQLEARYRQATEDNQRLNMRLKGAKKVIEARENEIASLTQQEAVLLNRIRENREHFHILCSPGGMFHGAATPKAQAPSPQQQRGTPRQTPKSAAHRETHRDHGNGNFAVLLEALSRDNNSAPSTPISGPRSNGRVPSKHTRNVQSMSSLPTTPVGRPRGTHGVLLPSVDLVPQTEPPQRQTRFYPETPIAPRSRERRKSRESTISAEDNEELARQALQSVAASFGSRGSQASPDSRRLQSSQGEREEDEVFESQASQAASEMLRRDPRESFEVASSVGNSRDVTPAAADKSAKLQAKIFGPLNKSGMMAASAKRKFTEGVDDFSVRDRIASPTKKLRDAGGLRGDQTRVGLGIQYSQEL</sequence>
<keyword evidence="1" id="KW-0175">Coiled coil</keyword>
<feature type="region of interest" description="Disordered" evidence="2">
    <location>
        <begin position="342"/>
        <end position="516"/>
    </location>
</feature>
<feature type="compositionally biased region" description="Polar residues" evidence="2">
    <location>
        <begin position="367"/>
        <end position="376"/>
    </location>
</feature>
<protein>
    <submittedName>
        <fullName evidence="3">Uncharacterized protein</fullName>
    </submittedName>
</protein>
<feature type="region of interest" description="Disordered" evidence="2">
    <location>
        <begin position="292"/>
        <end position="328"/>
    </location>
</feature>
<reference evidence="3" key="1">
    <citation type="journal article" date="2023" name="Mol. Phylogenet. Evol.">
        <title>Genome-scale phylogeny and comparative genomics of the fungal order Sordariales.</title>
        <authorList>
            <person name="Hensen N."/>
            <person name="Bonometti L."/>
            <person name="Westerberg I."/>
            <person name="Brannstrom I.O."/>
            <person name="Guillou S."/>
            <person name="Cros-Aarteil S."/>
            <person name="Calhoun S."/>
            <person name="Haridas S."/>
            <person name="Kuo A."/>
            <person name="Mondo S."/>
            <person name="Pangilinan J."/>
            <person name="Riley R."/>
            <person name="LaButti K."/>
            <person name="Andreopoulos B."/>
            <person name="Lipzen A."/>
            <person name="Chen C."/>
            <person name="Yan M."/>
            <person name="Daum C."/>
            <person name="Ng V."/>
            <person name="Clum A."/>
            <person name="Steindorff A."/>
            <person name="Ohm R.A."/>
            <person name="Martin F."/>
            <person name="Silar P."/>
            <person name="Natvig D.O."/>
            <person name="Lalanne C."/>
            <person name="Gautier V."/>
            <person name="Ament-Velasquez S.L."/>
            <person name="Kruys A."/>
            <person name="Hutchinson M.I."/>
            <person name="Powell A.J."/>
            <person name="Barry K."/>
            <person name="Miller A.N."/>
            <person name="Grigoriev I.V."/>
            <person name="Debuchy R."/>
            <person name="Gladieux P."/>
            <person name="Hiltunen Thoren M."/>
            <person name="Johannesson H."/>
        </authorList>
    </citation>
    <scope>NUCLEOTIDE SEQUENCE</scope>
    <source>
        <strain evidence="3">PSN324</strain>
    </source>
</reference>
<feature type="compositionally biased region" description="Polar residues" evidence="2">
    <location>
        <begin position="441"/>
        <end position="467"/>
    </location>
</feature>
<evidence type="ECO:0000313" key="4">
    <source>
        <dbReference type="Proteomes" id="UP001321749"/>
    </source>
</evidence>
<evidence type="ECO:0000256" key="1">
    <source>
        <dbReference type="SAM" id="Coils"/>
    </source>
</evidence>
<feature type="compositionally biased region" description="Low complexity" evidence="2">
    <location>
        <begin position="71"/>
        <end position="81"/>
    </location>
</feature>
<evidence type="ECO:0000256" key="2">
    <source>
        <dbReference type="SAM" id="MobiDB-lite"/>
    </source>
</evidence>
<feature type="compositionally biased region" description="Polar residues" evidence="2">
    <location>
        <begin position="31"/>
        <end position="41"/>
    </location>
</feature>
<feature type="coiled-coil region" evidence="1">
    <location>
        <begin position="145"/>
        <end position="273"/>
    </location>
</feature>
<feature type="compositionally biased region" description="Polar residues" evidence="2">
    <location>
        <begin position="342"/>
        <end position="355"/>
    </location>
</feature>
<gene>
    <name evidence="3" type="ORF">QBC42DRAFT_268928</name>
</gene>
<dbReference type="AlphaFoldDB" id="A0AAV9HMV3"/>
<proteinExistence type="predicted"/>
<organism evidence="3 4">
    <name type="scientific">Cladorrhinum samala</name>
    <dbReference type="NCBI Taxonomy" id="585594"/>
    <lineage>
        <taxon>Eukaryota</taxon>
        <taxon>Fungi</taxon>
        <taxon>Dikarya</taxon>
        <taxon>Ascomycota</taxon>
        <taxon>Pezizomycotina</taxon>
        <taxon>Sordariomycetes</taxon>
        <taxon>Sordariomycetidae</taxon>
        <taxon>Sordariales</taxon>
        <taxon>Podosporaceae</taxon>
        <taxon>Cladorrhinum</taxon>
    </lineage>
</organism>
<reference evidence="3" key="2">
    <citation type="submission" date="2023-06" db="EMBL/GenBank/DDBJ databases">
        <authorList>
            <consortium name="Lawrence Berkeley National Laboratory"/>
            <person name="Mondo S.J."/>
            <person name="Hensen N."/>
            <person name="Bonometti L."/>
            <person name="Westerberg I."/>
            <person name="Brannstrom I.O."/>
            <person name="Guillou S."/>
            <person name="Cros-Aarteil S."/>
            <person name="Calhoun S."/>
            <person name="Haridas S."/>
            <person name="Kuo A."/>
            <person name="Pangilinan J."/>
            <person name="Riley R."/>
            <person name="Labutti K."/>
            <person name="Andreopoulos B."/>
            <person name="Lipzen A."/>
            <person name="Chen C."/>
            <person name="Yanf M."/>
            <person name="Daum C."/>
            <person name="Ng V."/>
            <person name="Clum A."/>
            <person name="Steindorff A."/>
            <person name="Ohm R."/>
            <person name="Martin F."/>
            <person name="Silar P."/>
            <person name="Natvig D."/>
            <person name="Lalanne C."/>
            <person name="Gautier V."/>
            <person name="Ament-Velasquez S.L."/>
            <person name="Kruys A."/>
            <person name="Hutchinson M.I."/>
            <person name="Powell A.J."/>
            <person name="Barry K."/>
            <person name="Miller A.N."/>
            <person name="Grigoriev I.V."/>
            <person name="Debuchy R."/>
            <person name="Gladieux P."/>
            <person name="Thoren M.H."/>
            <person name="Johannesson H."/>
        </authorList>
    </citation>
    <scope>NUCLEOTIDE SEQUENCE</scope>
    <source>
        <strain evidence="3">PSN324</strain>
    </source>
</reference>
<feature type="compositionally biased region" description="Low complexity" evidence="2">
    <location>
        <begin position="302"/>
        <end position="315"/>
    </location>
</feature>
<comment type="caution">
    <text evidence="3">The sequence shown here is derived from an EMBL/GenBank/DDBJ whole genome shotgun (WGS) entry which is preliminary data.</text>
</comment>
<name>A0AAV9HMV3_9PEZI</name>
<feature type="compositionally biased region" description="Basic and acidic residues" evidence="2">
    <location>
        <begin position="487"/>
        <end position="496"/>
    </location>
</feature>